<evidence type="ECO:0000313" key="9">
    <source>
        <dbReference type="Proteomes" id="UP000731907"/>
    </source>
</evidence>
<evidence type="ECO:0000313" key="8">
    <source>
        <dbReference type="EMBL" id="MBU9698948.1"/>
    </source>
</evidence>
<comment type="similarity">
    <text evidence="2">Belongs to the CbiQ family.</text>
</comment>
<dbReference type="RefSeq" id="WP_217765654.1">
    <property type="nucleotide sequence ID" value="NZ_JAAATX020000009.1"/>
</dbReference>
<dbReference type="Proteomes" id="UP000731907">
    <property type="component" value="Unassembled WGS sequence"/>
</dbReference>
<reference evidence="8 9" key="1">
    <citation type="submission" date="2021-06" db="EMBL/GenBank/DDBJ databases">
        <title>Rhodobacteraceae bacterium strain HSP-20.</title>
        <authorList>
            <person name="Chen W.-M."/>
        </authorList>
    </citation>
    <scope>NUCLEOTIDE SEQUENCE [LARGE SCALE GENOMIC DNA]</scope>
    <source>
        <strain evidence="8 9">HSP-20</strain>
    </source>
</reference>
<keyword evidence="4 7" id="KW-0812">Transmembrane</keyword>
<keyword evidence="9" id="KW-1185">Reference proteome</keyword>
<feature type="transmembrane region" description="Helical" evidence="7">
    <location>
        <begin position="237"/>
        <end position="258"/>
    </location>
</feature>
<evidence type="ECO:0000256" key="5">
    <source>
        <dbReference type="ARBA" id="ARBA00022989"/>
    </source>
</evidence>
<gene>
    <name evidence="8" type="primary">cbiQ</name>
    <name evidence="8" type="ORF">GU927_013940</name>
</gene>
<organism evidence="8 9">
    <name type="scientific">Paragemmobacter amnigenus</name>
    <dbReference type="NCBI Taxonomy" id="2852097"/>
    <lineage>
        <taxon>Bacteria</taxon>
        <taxon>Pseudomonadati</taxon>
        <taxon>Pseudomonadota</taxon>
        <taxon>Alphaproteobacteria</taxon>
        <taxon>Rhodobacterales</taxon>
        <taxon>Paracoccaceae</taxon>
        <taxon>Paragemmobacter</taxon>
    </lineage>
</organism>
<accession>A0ABS6J5A6</accession>
<evidence type="ECO:0000256" key="7">
    <source>
        <dbReference type="SAM" id="Phobius"/>
    </source>
</evidence>
<dbReference type="CDD" id="cd16914">
    <property type="entry name" value="EcfT"/>
    <property type="match status" value="1"/>
</dbReference>
<dbReference type="NCBIfam" id="TIGR02454">
    <property type="entry name" value="ECF_T_CbiQ"/>
    <property type="match status" value="1"/>
</dbReference>
<evidence type="ECO:0000256" key="6">
    <source>
        <dbReference type="ARBA" id="ARBA00023136"/>
    </source>
</evidence>
<dbReference type="InterPro" id="IPR012809">
    <property type="entry name" value="ECF_CbiQ"/>
</dbReference>
<dbReference type="PANTHER" id="PTHR43723:SF1">
    <property type="entry name" value="COBALT TRANSPORT PROTEIN CBIQ"/>
    <property type="match status" value="1"/>
</dbReference>
<feature type="transmembrane region" description="Helical" evidence="7">
    <location>
        <begin position="150"/>
        <end position="171"/>
    </location>
</feature>
<keyword evidence="5 7" id="KW-1133">Transmembrane helix</keyword>
<comment type="subcellular location">
    <subcellularLocation>
        <location evidence="1">Cell membrane</location>
        <topology evidence="1">Multi-pass membrane protein</topology>
    </subcellularLocation>
</comment>
<feature type="transmembrane region" description="Helical" evidence="7">
    <location>
        <begin position="120"/>
        <end position="138"/>
    </location>
</feature>
<dbReference type="PANTHER" id="PTHR43723">
    <property type="entry name" value="COBALT TRANSPORT PROTEIN CBIQ"/>
    <property type="match status" value="1"/>
</dbReference>
<evidence type="ECO:0000256" key="1">
    <source>
        <dbReference type="ARBA" id="ARBA00004651"/>
    </source>
</evidence>
<evidence type="ECO:0000256" key="4">
    <source>
        <dbReference type="ARBA" id="ARBA00022692"/>
    </source>
</evidence>
<feature type="transmembrane region" description="Helical" evidence="7">
    <location>
        <begin position="79"/>
        <end position="100"/>
    </location>
</feature>
<dbReference type="InterPro" id="IPR052770">
    <property type="entry name" value="Cobalt_transport_CbiQ"/>
</dbReference>
<name>A0ABS6J5A6_9RHOB</name>
<dbReference type="EMBL" id="JAAATX020000009">
    <property type="protein sequence ID" value="MBU9698948.1"/>
    <property type="molecule type" value="Genomic_DNA"/>
</dbReference>
<comment type="caution">
    <text evidence="8">The sequence shown here is derived from an EMBL/GenBank/DDBJ whole genome shotgun (WGS) entry which is preliminary data.</text>
</comment>
<keyword evidence="6 7" id="KW-0472">Membrane</keyword>
<dbReference type="Pfam" id="PF02361">
    <property type="entry name" value="CbiQ"/>
    <property type="match status" value="1"/>
</dbReference>
<evidence type="ECO:0000256" key="2">
    <source>
        <dbReference type="ARBA" id="ARBA00008564"/>
    </source>
</evidence>
<evidence type="ECO:0000256" key="3">
    <source>
        <dbReference type="ARBA" id="ARBA00022475"/>
    </source>
</evidence>
<sequence>MGARTAQRTRTASPEMSVGTLDRAASLNRWRHRALGEKALIGLGFLALAVTLPPWPGAALVSLAMLGFTFPGARVPWRLWLATVALPLGFLAAGAVLLLVQVGGDGIGLALGGTERAALLCLRAMAATFCLMFLAFTTPAAELIGGLRRLWVPAEIVELALLTYRFVFIIADEAMAMTAAQRARQGHSTRSGWLRSTAMVIANLLPRAMARARRMETGLAARGWQGELRVLSQRNPVSLGMVALVLILQAAILLAGTLL</sequence>
<protein>
    <submittedName>
        <fullName evidence="8">Cobalt ECF transporter T component CbiQ</fullName>
    </submittedName>
</protein>
<feature type="transmembrane region" description="Helical" evidence="7">
    <location>
        <begin position="39"/>
        <end position="67"/>
    </location>
</feature>
<dbReference type="InterPro" id="IPR003339">
    <property type="entry name" value="ABC/ECF_trnsptr_transmembrane"/>
</dbReference>
<keyword evidence="3" id="KW-1003">Cell membrane</keyword>
<proteinExistence type="inferred from homology"/>